<sequence length="273" mass="30690">MKTSLLIVILHIICAIKCANITIGAEIEVNDKLPRLQDLEKQKTEIYNRLNEAINDTINTLNKSNDIDARQGVTYMQELMALIDSFNGTELAQAHTVCNGTDCTNETTVLKTPSIVNITKDGRRRDKDGNPKISGFDHIKQAIIKTGALKKKEDVDQKKEEKVQNLIVLQAKLDKWLKIREIEKQKIKQYRLRQISHRHQTITEECPNYGDKKKKAGLLLFGNSVELCKCYIQYGAALWSILSPVVMYPSVAQLALASTPTALKLVSHLGGYS</sequence>
<dbReference type="Proteomes" id="UP001231518">
    <property type="component" value="Chromosome 26"/>
</dbReference>
<organism evidence="2 3">
    <name type="scientific">Mythimna separata</name>
    <name type="common">Oriental armyworm</name>
    <name type="synonym">Pseudaletia separata</name>
    <dbReference type="NCBI Taxonomy" id="271217"/>
    <lineage>
        <taxon>Eukaryota</taxon>
        <taxon>Metazoa</taxon>
        <taxon>Ecdysozoa</taxon>
        <taxon>Arthropoda</taxon>
        <taxon>Hexapoda</taxon>
        <taxon>Insecta</taxon>
        <taxon>Pterygota</taxon>
        <taxon>Neoptera</taxon>
        <taxon>Endopterygota</taxon>
        <taxon>Lepidoptera</taxon>
        <taxon>Glossata</taxon>
        <taxon>Ditrysia</taxon>
        <taxon>Noctuoidea</taxon>
        <taxon>Noctuidae</taxon>
        <taxon>Noctuinae</taxon>
        <taxon>Hadenini</taxon>
        <taxon>Mythimna</taxon>
    </lineage>
</organism>
<dbReference type="EMBL" id="JARGEI010000029">
    <property type="protein sequence ID" value="KAJ8706180.1"/>
    <property type="molecule type" value="Genomic_DNA"/>
</dbReference>
<feature type="signal peptide" evidence="1">
    <location>
        <begin position="1"/>
        <end position="18"/>
    </location>
</feature>
<feature type="chain" id="PRO_5042245935" evidence="1">
    <location>
        <begin position="19"/>
        <end position="273"/>
    </location>
</feature>
<keyword evidence="3" id="KW-1185">Reference proteome</keyword>
<evidence type="ECO:0000256" key="1">
    <source>
        <dbReference type="SAM" id="SignalP"/>
    </source>
</evidence>
<protein>
    <submittedName>
        <fullName evidence="2">Uncharacterized protein</fullName>
    </submittedName>
</protein>
<comment type="caution">
    <text evidence="2">The sequence shown here is derived from an EMBL/GenBank/DDBJ whole genome shotgun (WGS) entry which is preliminary data.</text>
</comment>
<evidence type="ECO:0000313" key="3">
    <source>
        <dbReference type="Proteomes" id="UP001231518"/>
    </source>
</evidence>
<accession>A0AAD7Y836</accession>
<keyword evidence="1" id="KW-0732">Signal</keyword>
<dbReference type="AlphaFoldDB" id="A0AAD7Y836"/>
<reference evidence="2" key="1">
    <citation type="submission" date="2023-03" db="EMBL/GenBank/DDBJ databases">
        <title>Chromosome-level genomes of two armyworms, Mythimna separata and Mythimna loreyi, provide insights into the biosynthesis and reception of sex pheromones.</title>
        <authorList>
            <person name="Zhao H."/>
        </authorList>
    </citation>
    <scope>NUCLEOTIDE SEQUENCE</scope>
    <source>
        <strain evidence="2">BeijingLab</strain>
        <tissue evidence="2">Pupa</tissue>
    </source>
</reference>
<gene>
    <name evidence="2" type="ORF">PYW07_010957</name>
</gene>
<name>A0AAD7Y836_MYTSE</name>
<evidence type="ECO:0000313" key="2">
    <source>
        <dbReference type="EMBL" id="KAJ8706180.1"/>
    </source>
</evidence>
<proteinExistence type="predicted"/>